<dbReference type="SMART" id="SM00382">
    <property type="entry name" value="AAA"/>
    <property type="match status" value="1"/>
</dbReference>
<comment type="subcellular location">
    <subcellularLocation>
        <location evidence="1">Cell membrane</location>
        <topology evidence="1">Multi-pass membrane protein</topology>
    </subcellularLocation>
</comment>
<dbReference type="SUPFAM" id="SSF52540">
    <property type="entry name" value="P-loop containing nucleoside triphosphate hydrolases"/>
    <property type="match status" value="1"/>
</dbReference>
<feature type="transmembrane region" description="Helical" evidence="7">
    <location>
        <begin position="44"/>
        <end position="62"/>
    </location>
</feature>
<dbReference type="PROSITE" id="PS50893">
    <property type="entry name" value="ABC_TRANSPORTER_2"/>
    <property type="match status" value="1"/>
</dbReference>
<dbReference type="InterPro" id="IPR011527">
    <property type="entry name" value="ABC1_TM_dom"/>
</dbReference>
<evidence type="ECO:0000256" key="6">
    <source>
        <dbReference type="ARBA" id="ARBA00023136"/>
    </source>
</evidence>
<dbReference type="GO" id="GO:0140359">
    <property type="term" value="F:ABC-type transporter activity"/>
    <property type="evidence" value="ECO:0007669"/>
    <property type="project" value="InterPro"/>
</dbReference>
<sequence length="543" mass="59834">MIRMFLNTVRSALLWMVFAAILDGISGLLLVPVIINWGSGDIRALVWLLVSSLASLTVVFIATQKGYLAGGIVMRSLTSALIRHLPVSLKPIPSATSLVSGPVSHAMSIPAHLLHPIISGIVTPLTVILGAWILNFWLGGILLMIGFMLFIVLRFSAKQVSFSEKQVSVSQQNVIDKLDHFATHQPLFRRAGISQQQQQSLELSLAQQYQTQKELQRRSLPFHLLFSFAIQVSFIGLFALGLLAVNHGTLTLSMWLAAMLLLARFIEPLWLLSHLDQALRQAKKSLNQIAQALETPELHFVRSSPIPTDNSVSCHALSQRTAEGKTRLKPLDLTLKANTFTAIVGASGAGKSTLLHLLARLQDPSQGEVRYGNQNIALLSQEALCRKRGILFQDNRLFKGSLRQNLAVHSDEIDDTSMIAMLQRLNIDADHALLDADVGAGGQRFSGGQRQRLCIARLLLSRPDIILMDEPTASLDYINTASVIEQLLRAKQQTRIVVTHQPMLASQADHIVVMASGEIIDQGTHAELFAREPWYQQFIGGHL</sequence>
<dbReference type="InterPro" id="IPR003439">
    <property type="entry name" value="ABC_transporter-like_ATP-bd"/>
</dbReference>
<evidence type="ECO:0000256" key="5">
    <source>
        <dbReference type="ARBA" id="ARBA00022989"/>
    </source>
</evidence>
<dbReference type="InterPro" id="IPR017871">
    <property type="entry name" value="ABC_transporter-like_CS"/>
</dbReference>
<gene>
    <name evidence="10" type="ORF">JRA39_002385</name>
</gene>
<evidence type="ECO:0000256" key="4">
    <source>
        <dbReference type="ARBA" id="ARBA00022840"/>
    </source>
</evidence>
<evidence type="ECO:0000256" key="1">
    <source>
        <dbReference type="ARBA" id="ARBA00004651"/>
    </source>
</evidence>
<dbReference type="PROSITE" id="PS00211">
    <property type="entry name" value="ABC_TRANSPORTER_1"/>
    <property type="match status" value="1"/>
</dbReference>
<evidence type="ECO:0000256" key="3">
    <source>
        <dbReference type="ARBA" id="ARBA00022741"/>
    </source>
</evidence>
<keyword evidence="4 10" id="KW-0067">ATP-binding</keyword>
<feature type="domain" description="ABC transporter" evidence="8">
    <location>
        <begin position="312"/>
        <end position="541"/>
    </location>
</feature>
<feature type="domain" description="ABC transmembrane type-1" evidence="9">
    <location>
        <begin position="11"/>
        <end position="269"/>
    </location>
</feature>
<proteinExistence type="predicted"/>
<keyword evidence="6 7" id="KW-0472">Membrane</keyword>
<feature type="transmembrane region" description="Helical" evidence="7">
    <location>
        <begin position="252"/>
        <end position="272"/>
    </location>
</feature>
<evidence type="ECO:0000259" key="8">
    <source>
        <dbReference type="PROSITE" id="PS50893"/>
    </source>
</evidence>
<keyword evidence="3" id="KW-0547">Nucleotide-binding</keyword>
<evidence type="ECO:0000259" key="9">
    <source>
        <dbReference type="PROSITE" id="PS50929"/>
    </source>
</evidence>
<dbReference type="InterPro" id="IPR027417">
    <property type="entry name" value="P-loop_NTPase"/>
</dbReference>
<feature type="transmembrane region" description="Helical" evidence="7">
    <location>
        <begin position="222"/>
        <end position="246"/>
    </location>
</feature>
<organism evidence="10">
    <name type="scientific">Providencia stuartii</name>
    <dbReference type="NCBI Taxonomy" id="588"/>
    <lineage>
        <taxon>Bacteria</taxon>
        <taxon>Pseudomonadati</taxon>
        <taxon>Pseudomonadota</taxon>
        <taxon>Gammaproteobacteria</taxon>
        <taxon>Enterobacterales</taxon>
        <taxon>Morganellaceae</taxon>
        <taxon>Providencia</taxon>
    </lineage>
</organism>
<feature type="transmembrane region" description="Helical" evidence="7">
    <location>
        <begin position="113"/>
        <end position="134"/>
    </location>
</feature>
<dbReference type="CDD" id="cd03228">
    <property type="entry name" value="ABCC_MRP_Like"/>
    <property type="match status" value="1"/>
</dbReference>
<protein>
    <submittedName>
        <fullName evidence="10">ABC transporter ATP-binding protein</fullName>
    </submittedName>
</protein>
<evidence type="ECO:0000256" key="2">
    <source>
        <dbReference type="ARBA" id="ARBA00022692"/>
    </source>
</evidence>
<feature type="transmembrane region" description="Helical" evidence="7">
    <location>
        <begin position="140"/>
        <end position="157"/>
    </location>
</feature>
<keyword evidence="5 7" id="KW-1133">Transmembrane helix</keyword>
<dbReference type="InterPro" id="IPR039421">
    <property type="entry name" value="Type_1_exporter"/>
</dbReference>
<keyword evidence="2 7" id="KW-0812">Transmembrane</keyword>
<dbReference type="PROSITE" id="PS50929">
    <property type="entry name" value="ABC_TM1F"/>
    <property type="match status" value="1"/>
</dbReference>
<dbReference type="InterPro" id="IPR003593">
    <property type="entry name" value="AAA+_ATPase"/>
</dbReference>
<dbReference type="GO" id="GO:0016887">
    <property type="term" value="F:ATP hydrolysis activity"/>
    <property type="evidence" value="ECO:0007669"/>
    <property type="project" value="InterPro"/>
</dbReference>
<dbReference type="Gene3D" id="1.20.1560.10">
    <property type="entry name" value="ABC transporter type 1, transmembrane domain"/>
    <property type="match status" value="1"/>
</dbReference>
<dbReference type="GO" id="GO:0034040">
    <property type="term" value="F:ATPase-coupled lipid transmembrane transporter activity"/>
    <property type="evidence" value="ECO:0007669"/>
    <property type="project" value="TreeGrafter"/>
</dbReference>
<evidence type="ECO:0000256" key="7">
    <source>
        <dbReference type="SAM" id="Phobius"/>
    </source>
</evidence>
<evidence type="ECO:0000313" key="10">
    <source>
        <dbReference type="EMBL" id="EMP9433319.1"/>
    </source>
</evidence>
<name>A0AAI9MXD6_PROST</name>
<dbReference type="InterPro" id="IPR036640">
    <property type="entry name" value="ABC1_TM_sf"/>
</dbReference>
<dbReference type="EMBL" id="AAZDVE040000017">
    <property type="protein sequence ID" value="EMP9433319.1"/>
    <property type="molecule type" value="Genomic_DNA"/>
</dbReference>
<dbReference type="AlphaFoldDB" id="A0AAI9MXD6"/>
<dbReference type="Gene3D" id="3.40.50.300">
    <property type="entry name" value="P-loop containing nucleotide triphosphate hydrolases"/>
    <property type="match status" value="1"/>
</dbReference>
<feature type="transmembrane region" description="Helical" evidence="7">
    <location>
        <begin position="12"/>
        <end position="38"/>
    </location>
</feature>
<dbReference type="SUPFAM" id="SSF90123">
    <property type="entry name" value="ABC transporter transmembrane region"/>
    <property type="match status" value="1"/>
</dbReference>
<accession>A0AAI9MXD6</accession>
<reference evidence="10" key="1">
    <citation type="submission" date="2024-02" db="EMBL/GenBank/DDBJ databases">
        <authorList>
            <consortium name="Clinical and Environmental Microbiology Branch: Whole genome sequencing antimicrobial resistance pathogens in the healthcare setting"/>
        </authorList>
    </citation>
    <scope>NUCLEOTIDE SEQUENCE</scope>
    <source>
        <strain evidence="10">2020GO-00142</strain>
    </source>
</reference>
<dbReference type="Pfam" id="PF00005">
    <property type="entry name" value="ABC_tran"/>
    <property type="match status" value="1"/>
</dbReference>
<dbReference type="GO" id="GO:0005886">
    <property type="term" value="C:plasma membrane"/>
    <property type="evidence" value="ECO:0007669"/>
    <property type="project" value="UniProtKB-SubCell"/>
</dbReference>
<dbReference type="PANTHER" id="PTHR24221:SF654">
    <property type="entry name" value="ATP-BINDING CASSETTE SUB-FAMILY B MEMBER 6"/>
    <property type="match status" value="1"/>
</dbReference>
<comment type="caution">
    <text evidence="10">The sequence shown here is derived from an EMBL/GenBank/DDBJ whole genome shotgun (WGS) entry which is preliminary data.</text>
</comment>
<dbReference type="GO" id="GO:0005524">
    <property type="term" value="F:ATP binding"/>
    <property type="evidence" value="ECO:0007669"/>
    <property type="project" value="UniProtKB-KW"/>
</dbReference>
<dbReference type="PANTHER" id="PTHR24221">
    <property type="entry name" value="ATP-BINDING CASSETTE SUB-FAMILY B"/>
    <property type="match status" value="1"/>
</dbReference>